<feature type="transmembrane region" description="Helical" evidence="8">
    <location>
        <begin position="69"/>
        <end position="91"/>
    </location>
</feature>
<protein>
    <submittedName>
        <fullName evidence="10">Polyamine ABC transporter permease</fullName>
    </submittedName>
</protein>
<evidence type="ECO:0000256" key="7">
    <source>
        <dbReference type="ARBA" id="ARBA00023136"/>
    </source>
</evidence>
<accession>A0A5E4RDW3</accession>
<evidence type="ECO:0000256" key="5">
    <source>
        <dbReference type="ARBA" id="ARBA00022692"/>
    </source>
</evidence>
<organism evidence="10 11">
    <name type="scientific">Pandoraea eparura</name>
    <dbReference type="NCBI Taxonomy" id="2508291"/>
    <lineage>
        <taxon>Bacteria</taxon>
        <taxon>Pseudomonadati</taxon>
        <taxon>Pseudomonadota</taxon>
        <taxon>Betaproteobacteria</taxon>
        <taxon>Burkholderiales</taxon>
        <taxon>Burkholderiaceae</taxon>
        <taxon>Pandoraea</taxon>
    </lineage>
</organism>
<dbReference type="Proteomes" id="UP000400981">
    <property type="component" value="Unassembled WGS sequence"/>
</dbReference>
<dbReference type="GO" id="GO:0005886">
    <property type="term" value="C:plasma membrane"/>
    <property type="evidence" value="ECO:0007669"/>
    <property type="project" value="UniProtKB-SubCell"/>
</dbReference>
<dbReference type="PROSITE" id="PS50928">
    <property type="entry name" value="ABC_TM1"/>
    <property type="match status" value="1"/>
</dbReference>
<dbReference type="Pfam" id="PF00528">
    <property type="entry name" value="BPD_transp_1"/>
    <property type="match status" value="1"/>
</dbReference>
<feature type="transmembrane region" description="Helical" evidence="8">
    <location>
        <begin position="130"/>
        <end position="149"/>
    </location>
</feature>
<sequence length="265" mass="28078">MNANPLGRWLLGGAAALGVIFLALPLVVIVSASFTATEYLAFPPRGLTLRWYAQFLQDSSYLQSIGLSAQLAVAATATALVLGIPVALVLARSKNRVNTAIAALFLSPLALPTIVIGAALLQFATKFGFARTWFALYVGHCVLVIPYVVRTGLASLAGFQLSLEEAAQDLGAARVQTFFLVTLPIMKPGVIAGALFGLIISWVNVELSIFHSTAALMPLPVKLFNYVQYSIDPMIAAVSAGTIYVAVAVVLVIDWVFGIDRINAG</sequence>
<evidence type="ECO:0000256" key="8">
    <source>
        <dbReference type="RuleBase" id="RU363032"/>
    </source>
</evidence>
<evidence type="ECO:0000256" key="4">
    <source>
        <dbReference type="ARBA" id="ARBA00022519"/>
    </source>
</evidence>
<dbReference type="InterPro" id="IPR035906">
    <property type="entry name" value="MetI-like_sf"/>
</dbReference>
<evidence type="ECO:0000313" key="10">
    <source>
        <dbReference type="EMBL" id="VVD60664.1"/>
    </source>
</evidence>
<evidence type="ECO:0000259" key="9">
    <source>
        <dbReference type="PROSITE" id="PS50928"/>
    </source>
</evidence>
<evidence type="ECO:0000256" key="1">
    <source>
        <dbReference type="ARBA" id="ARBA00004429"/>
    </source>
</evidence>
<evidence type="ECO:0000256" key="2">
    <source>
        <dbReference type="ARBA" id="ARBA00022448"/>
    </source>
</evidence>
<keyword evidence="2 8" id="KW-0813">Transport</keyword>
<evidence type="ECO:0000256" key="3">
    <source>
        <dbReference type="ARBA" id="ARBA00022475"/>
    </source>
</evidence>
<gene>
    <name evidence="10" type="ORF">PEP31012_00084</name>
</gene>
<dbReference type="InterPro" id="IPR000515">
    <property type="entry name" value="MetI-like"/>
</dbReference>
<keyword evidence="5 8" id="KW-0812">Transmembrane</keyword>
<feature type="domain" description="ABC transmembrane type-1" evidence="9">
    <location>
        <begin position="65"/>
        <end position="253"/>
    </location>
</feature>
<dbReference type="CDD" id="cd06261">
    <property type="entry name" value="TM_PBP2"/>
    <property type="match status" value="1"/>
</dbReference>
<dbReference type="PANTHER" id="PTHR43357:SF4">
    <property type="entry name" value="INNER MEMBRANE ABC TRANSPORTER PERMEASE PROTEIN YDCV"/>
    <property type="match status" value="1"/>
</dbReference>
<dbReference type="Gene3D" id="1.10.3720.10">
    <property type="entry name" value="MetI-like"/>
    <property type="match status" value="1"/>
</dbReference>
<comment type="similarity">
    <text evidence="8">Belongs to the binding-protein-dependent transport system permease family.</text>
</comment>
<dbReference type="PANTHER" id="PTHR43357">
    <property type="entry name" value="INNER MEMBRANE ABC TRANSPORTER PERMEASE PROTEIN YDCV"/>
    <property type="match status" value="1"/>
</dbReference>
<dbReference type="SUPFAM" id="SSF161098">
    <property type="entry name" value="MetI-like"/>
    <property type="match status" value="1"/>
</dbReference>
<keyword evidence="11" id="KW-1185">Reference proteome</keyword>
<dbReference type="AlphaFoldDB" id="A0A5E4RDW3"/>
<evidence type="ECO:0000313" key="11">
    <source>
        <dbReference type="Proteomes" id="UP000400981"/>
    </source>
</evidence>
<proteinExistence type="inferred from homology"/>
<dbReference type="OrthoDB" id="9178195at2"/>
<keyword evidence="6 8" id="KW-1133">Transmembrane helix</keyword>
<name>A0A5E4RDW3_9BURK</name>
<feature type="transmembrane region" description="Helical" evidence="8">
    <location>
        <begin position="103"/>
        <end position="124"/>
    </location>
</feature>
<dbReference type="EMBL" id="CABPSH010000001">
    <property type="protein sequence ID" value="VVD60664.1"/>
    <property type="molecule type" value="Genomic_DNA"/>
</dbReference>
<comment type="subcellular location">
    <subcellularLocation>
        <location evidence="1">Cell inner membrane</location>
        <topology evidence="1">Multi-pass membrane protein</topology>
    </subcellularLocation>
    <subcellularLocation>
        <location evidence="8">Cell membrane</location>
        <topology evidence="8">Multi-pass membrane protein</topology>
    </subcellularLocation>
</comment>
<dbReference type="GO" id="GO:0055085">
    <property type="term" value="P:transmembrane transport"/>
    <property type="evidence" value="ECO:0007669"/>
    <property type="project" value="InterPro"/>
</dbReference>
<keyword evidence="4" id="KW-0997">Cell inner membrane</keyword>
<feature type="transmembrane region" description="Helical" evidence="8">
    <location>
        <begin position="9"/>
        <end position="34"/>
    </location>
</feature>
<feature type="transmembrane region" description="Helical" evidence="8">
    <location>
        <begin position="234"/>
        <end position="257"/>
    </location>
</feature>
<evidence type="ECO:0000256" key="6">
    <source>
        <dbReference type="ARBA" id="ARBA00022989"/>
    </source>
</evidence>
<keyword evidence="7 8" id="KW-0472">Membrane</keyword>
<dbReference type="RefSeq" id="WP_150587405.1">
    <property type="nucleotide sequence ID" value="NZ_CABPSH010000001.1"/>
</dbReference>
<keyword evidence="3" id="KW-1003">Cell membrane</keyword>
<reference evidence="10 11" key="1">
    <citation type="submission" date="2019-08" db="EMBL/GenBank/DDBJ databases">
        <authorList>
            <person name="Peeters C."/>
        </authorList>
    </citation>
    <scope>NUCLEOTIDE SEQUENCE [LARGE SCALE GENOMIC DNA]</scope>
    <source>
        <strain evidence="10 11">LMG 31012</strain>
    </source>
</reference>